<evidence type="ECO:0000259" key="4">
    <source>
        <dbReference type="Pfam" id="PF22062"/>
    </source>
</evidence>
<dbReference type="GO" id="GO:0006270">
    <property type="term" value="P:DNA replication initiation"/>
    <property type="evidence" value="ECO:0007669"/>
    <property type="project" value="TreeGrafter"/>
</dbReference>
<feature type="domain" description="DNA polymerase alpha subunit B OB" evidence="4">
    <location>
        <begin position="39"/>
        <end position="113"/>
    </location>
</feature>
<sequence length="123" mass="13442">MESIAGPSTVSFQGPSTTAATRKKRAYRYMHEKPSERGDVLDERIDEFAERIREHYDLSEPGDPSSTTDDITVVGRIIQGDNAGEDSSQLADGAIALESSRALTNGARVSLRFDLNLKIRGCP</sequence>
<evidence type="ECO:0000256" key="2">
    <source>
        <dbReference type="ARBA" id="ARBA00023242"/>
    </source>
</evidence>
<comment type="subcellular location">
    <subcellularLocation>
        <location evidence="1">Nucleus</location>
    </subcellularLocation>
</comment>
<reference evidence="5" key="1">
    <citation type="submission" date="2023-03" db="EMBL/GenBank/DDBJ databases">
        <title>Massive genome expansion in bonnet fungi (Mycena s.s.) driven by repeated elements and novel gene families across ecological guilds.</title>
        <authorList>
            <consortium name="Lawrence Berkeley National Laboratory"/>
            <person name="Harder C.B."/>
            <person name="Miyauchi S."/>
            <person name="Viragh M."/>
            <person name="Kuo A."/>
            <person name="Thoen E."/>
            <person name="Andreopoulos B."/>
            <person name="Lu D."/>
            <person name="Skrede I."/>
            <person name="Drula E."/>
            <person name="Henrissat B."/>
            <person name="Morin E."/>
            <person name="Kohler A."/>
            <person name="Barry K."/>
            <person name="LaButti K."/>
            <person name="Morin E."/>
            <person name="Salamov A."/>
            <person name="Lipzen A."/>
            <person name="Mereny Z."/>
            <person name="Hegedus B."/>
            <person name="Baldrian P."/>
            <person name="Stursova M."/>
            <person name="Weitz H."/>
            <person name="Taylor A."/>
            <person name="Grigoriev I.V."/>
            <person name="Nagy L.G."/>
            <person name="Martin F."/>
            <person name="Kauserud H."/>
        </authorList>
    </citation>
    <scope>NUCLEOTIDE SEQUENCE</scope>
    <source>
        <strain evidence="5">CBHHK188m</strain>
    </source>
</reference>
<dbReference type="InterPro" id="IPR054300">
    <property type="entry name" value="OB_DPOA2"/>
</dbReference>
<dbReference type="PANTHER" id="PTHR23061:SF12">
    <property type="entry name" value="DNA POLYMERASE ALPHA SUBUNIT B"/>
    <property type="match status" value="1"/>
</dbReference>
<feature type="region of interest" description="Disordered" evidence="3">
    <location>
        <begin position="1"/>
        <end position="26"/>
    </location>
</feature>
<evidence type="ECO:0000313" key="5">
    <source>
        <dbReference type="EMBL" id="KAJ7729639.1"/>
    </source>
</evidence>
<evidence type="ECO:0000256" key="3">
    <source>
        <dbReference type="SAM" id="MobiDB-lite"/>
    </source>
</evidence>
<dbReference type="Proteomes" id="UP001215280">
    <property type="component" value="Unassembled WGS sequence"/>
</dbReference>
<organism evidence="5 6">
    <name type="scientific">Mycena maculata</name>
    <dbReference type="NCBI Taxonomy" id="230809"/>
    <lineage>
        <taxon>Eukaryota</taxon>
        <taxon>Fungi</taxon>
        <taxon>Dikarya</taxon>
        <taxon>Basidiomycota</taxon>
        <taxon>Agaricomycotina</taxon>
        <taxon>Agaricomycetes</taxon>
        <taxon>Agaricomycetidae</taxon>
        <taxon>Agaricales</taxon>
        <taxon>Marasmiineae</taxon>
        <taxon>Mycenaceae</taxon>
        <taxon>Mycena</taxon>
    </lineage>
</organism>
<keyword evidence="6" id="KW-1185">Reference proteome</keyword>
<feature type="compositionally biased region" description="Polar residues" evidence="3">
    <location>
        <begin position="1"/>
        <end position="20"/>
    </location>
</feature>
<dbReference type="InterPro" id="IPR016722">
    <property type="entry name" value="DNA_pol_alpha_bsu"/>
</dbReference>
<dbReference type="EMBL" id="JARJLG010000196">
    <property type="protein sequence ID" value="KAJ7729639.1"/>
    <property type="molecule type" value="Genomic_DNA"/>
</dbReference>
<keyword evidence="2" id="KW-0539">Nucleus</keyword>
<gene>
    <name evidence="5" type="ORF">DFH07DRAFT_177595</name>
</gene>
<comment type="caution">
    <text evidence="5">The sequence shown here is derived from an EMBL/GenBank/DDBJ whole genome shotgun (WGS) entry which is preliminary data.</text>
</comment>
<protein>
    <recommendedName>
        <fullName evidence="4">DNA polymerase alpha subunit B OB domain-containing protein</fullName>
    </recommendedName>
</protein>
<evidence type="ECO:0000256" key="1">
    <source>
        <dbReference type="ARBA" id="ARBA00004123"/>
    </source>
</evidence>
<dbReference type="PANTHER" id="PTHR23061">
    <property type="entry name" value="DNA POLYMERASE 2 ALPHA 70 KDA SUBUNIT"/>
    <property type="match status" value="1"/>
</dbReference>
<proteinExistence type="predicted"/>
<name>A0AAD7MT87_9AGAR</name>
<dbReference type="Pfam" id="PF22062">
    <property type="entry name" value="OB_DPOA2"/>
    <property type="match status" value="1"/>
</dbReference>
<evidence type="ECO:0000313" key="6">
    <source>
        <dbReference type="Proteomes" id="UP001215280"/>
    </source>
</evidence>
<dbReference type="GO" id="GO:0005658">
    <property type="term" value="C:alpha DNA polymerase:primase complex"/>
    <property type="evidence" value="ECO:0007669"/>
    <property type="project" value="TreeGrafter"/>
</dbReference>
<accession>A0AAD7MT87</accession>
<dbReference type="AlphaFoldDB" id="A0AAD7MT87"/>